<dbReference type="SUPFAM" id="SSF55073">
    <property type="entry name" value="Nucleotide cyclase"/>
    <property type="match status" value="1"/>
</dbReference>
<dbReference type="FunFam" id="3.30.70.270:FF:000001">
    <property type="entry name" value="Diguanylate cyclase domain protein"/>
    <property type="match status" value="1"/>
</dbReference>
<evidence type="ECO:0000256" key="2">
    <source>
        <dbReference type="ARBA" id="ARBA00034247"/>
    </source>
</evidence>
<dbReference type="InterPro" id="IPR050469">
    <property type="entry name" value="Diguanylate_Cyclase"/>
</dbReference>
<keyword evidence="3" id="KW-0812">Transmembrane</keyword>
<dbReference type="Proteomes" id="UP000184339">
    <property type="component" value="Unassembled WGS sequence"/>
</dbReference>
<dbReference type="PANTHER" id="PTHR45138">
    <property type="entry name" value="REGULATORY COMPONENTS OF SENSORY TRANSDUCTION SYSTEM"/>
    <property type="match status" value="1"/>
</dbReference>
<keyword evidence="3" id="KW-1133">Transmembrane helix</keyword>
<feature type="transmembrane region" description="Helical" evidence="3">
    <location>
        <begin position="64"/>
        <end position="82"/>
    </location>
</feature>
<dbReference type="PROSITE" id="PS50887">
    <property type="entry name" value="GGDEF"/>
    <property type="match status" value="1"/>
</dbReference>
<dbReference type="STRING" id="551987.SAMN05192549_11011"/>
<feature type="transmembrane region" description="Helical" evidence="3">
    <location>
        <begin position="94"/>
        <end position="114"/>
    </location>
</feature>
<feature type="transmembrane region" description="Helical" evidence="3">
    <location>
        <begin position="186"/>
        <end position="210"/>
    </location>
</feature>
<gene>
    <name evidence="5" type="ORF">SAMN05192549_11011</name>
</gene>
<reference evidence="6" key="1">
    <citation type="submission" date="2016-11" db="EMBL/GenBank/DDBJ databases">
        <authorList>
            <person name="Varghese N."/>
            <person name="Submissions S."/>
        </authorList>
    </citation>
    <scope>NUCLEOTIDE SEQUENCE [LARGE SCALE GENOMIC DNA]</scope>
    <source>
        <strain evidence="6">Sac-22</strain>
    </source>
</reference>
<dbReference type="NCBIfam" id="TIGR00254">
    <property type="entry name" value="GGDEF"/>
    <property type="match status" value="1"/>
</dbReference>
<comment type="catalytic activity">
    <reaction evidence="2">
        <text>2 GTP = 3',3'-c-di-GMP + 2 diphosphate</text>
        <dbReference type="Rhea" id="RHEA:24898"/>
        <dbReference type="ChEBI" id="CHEBI:33019"/>
        <dbReference type="ChEBI" id="CHEBI:37565"/>
        <dbReference type="ChEBI" id="CHEBI:58805"/>
        <dbReference type="EC" id="2.7.7.65"/>
    </reaction>
</comment>
<dbReference type="EMBL" id="FRCX01000010">
    <property type="protein sequence ID" value="SHN39526.1"/>
    <property type="molecule type" value="Genomic_DNA"/>
</dbReference>
<feature type="transmembrane region" description="Helical" evidence="3">
    <location>
        <begin position="12"/>
        <end position="32"/>
    </location>
</feature>
<dbReference type="InterPro" id="IPR029787">
    <property type="entry name" value="Nucleotide_cyclase"/>
</dbReference>
<dbReference type="Gene3D" id="3.30.70.270">
    <property type="match status" value="1"/>
</dbReference>
<evidence type="ECO:0000259" key="4">
    <source>
        <dbReference type="PROSITE" id="PS50887"/>
    </source>
</evidence>
<evidence type="ECO:0000256" key="1">
    <source>
        <dbReference type="ARBA" id="ARBA00012528"/>
    </source>
</evidence>
<organism evidence="5 6">
    <name type="scientific">Duganella sacchari</name>
    <dbReference type="NCBI Taxonomy" id="551987"/>
    <lineage>
        <taxon>Bacteria</taxon>
        <taxon>Pseudomonadati</taxon>
        <taxon>Pseudomonadota</taxon>
        <taxon>Betaproteobacteria</taxon>
        <taxon>Burkholderiales</taxon>
        <taxon>Oxalobacteraceae</taxon>
        <taxon>Telluria group</taxon>
        <taxon>Duganella</taxon>
    </lineage>
</organism>
<dbReference type="EC" id="2.7.7.65" evidence="1"/>
<proteinExistence type="predicted"/>
<sequence length="381" mass="41157">MDAGVLNLDTLLLVQICVTLLTTALLVASACYTQSPPEQRWWAVGNVAVSVGMTLGNFDSVPVFINSALSYGVIAFGLALVLRGLRVYCASSLSWTSIAIITAIAVLVAAYYSLGEPSLRARLCFSGFYFALLNWICAAAVARHGSWRVSGIAVAGFTLLGLALFLRGLHMVVDADPADDASSLVIGLSALVVPLAQVCIAFGLIQMVMWRYAERLRRLSTLDALTAALNRAGLEVQGKRMFLRAQRAQRSIAVIMIDVDNFKVINDSYGHPVGDEVLRHLARVVKVELRPHDVLARFGGEEFVLVLDGVDLASAVRVAERVRARIEQEAVSLDKLTVNYTASMGVVCSDQHDYDLIRLISAGDAAMYEAKRAGRNRVAAG</sequence>
<name>A0A1M7R3K9_9BURK</name>
<protein>
    <recommendedName>
        <fullName evidence="1">diguanylate cyclase</fullName>
        <ecNumber evidence="1">2.7.7.65</ecNumber>
    </recommendedName>
</protein>
<feature type="transmembrane region" description="Helical" evidence="3">
    <location>
        <begin position="41"/>
        <end position="58"/>
    </location>
</feature>
<dbReference type="InterPro" id="IPR043128">
    <property type="entry name" value="Rev_trsase/Diguanyl_cyclase"/>
</dbReference>
<dbReference type="SMART" id="SM00267">
    <property type="entry name" value="GGDEF"/>
    <property type="match status" value="1"/>
</dbReference>
<keyword evidence="6" id="KW-1185">Reference proteome</keyword>
<feature type="transmembrane region" description="Helical" evidence="3">
    <location>
        <begin position="120"/>
        <end position="142"/>
    </location>
</feature>
<dbReference type="CDD" id="cd01949">
    <property type="entry name" value="GGDEF"/>
    <property type="match status" value="1"/>
</dbReference>
<dbReference type="InterPro" id="IPR000160">
    <property type="entry name" value="GGDEF_dom"/>
</dbReference>
<dbReference type="AlphaFoldDB" id="A0A1M7R3K9"/>
<dbReference type="Pfam" id="PF00990">
    <property type="entry name" value="GGDEF"/>
    <property type="match status" value="1"/>
</dbReference>
<evidence type="ECO:0000313" key="6">
    <source>
        <dbReference type="Proteomes" id="UP000184339"/>
    </source>
</evidence>
<dbReference type="GO" id="GO:0052621">
    <property type="term" value="F:diguanylate cyclase activity"/>
    <property type="evidence" value="ECO:0007669"/>
    <property type="project" value="UniProtKB-EC"/>
</dbReference>
<keyword evidence="3" id="KW-0472">Membrane</keyword>
<evidence type="ECO:0000313" key="5">
    <source>
        <dbReference type="EMBL" id="SHN39526.1"/>
    </source>
</evidence>
<evidence type="ECO:0000256" key="3">
    <source>
        <dbReference type="SAM" id="Phobius"/>
    </source>
</evidence>
<accession>A0A1M7R3K9</accession>
<dbReference type="PANTHER" id="PTHR45138:SF9">
    <property type="entry name" value="DIGUANYLATE CYCLASE DGCM-RELATED"/>
    <property type="match status" value="1"/>
</dbReference>
<feature type="transmembrane region" description="Helical" evidence="3">
    <location>
        <begin position="149"/>
        <end position="166"/>
    </location>
</feature>
<feature type="domain" description="GGDEF" evidence="4">
    <location>
        <begin position="250"/>
        <end position="381"/>
    </location>
</feature>